<name>A0A3M0MVV6_9RHOB</name>
<dbReference type="InterPro" id="IPR035906">
    <property type="entry name" value="MetI-like_sf"/>
</dbReference>
<proteinExistence type="inferred from homology"/>
<evidence type="ECO:0000256" key="6">
    <source>
        <dbReference type="RuleBase" id="RU363032"/>
    </source>
</evidence>
<feature type="transmembrane region" description="Helical" evidence="6">
    <location>
        <begin position="410"/>
        <end position="427"/>
    </location>
</feature>
<dbReference type="SUPFAM" id="SSF161098">
    <property type="entry name" value="MetI-like"/>
    <property type="match status" value="1"/>
</dbReference>
<feature type="transmembrane region" description="Helical" evidence="6">
    <location>
        <begin position="240"/>
        <end position="268"/>
    </location>
</feature>
<feature type="domain" description="ABC transmembrane type-1" evidence="7">
    <location>
        <begin position="244"/>
        <end position="428"/>
    </location>
</feature>
<comment type="subcellular location">
    <subcellularLocation>
        <location evidence="1 6">Cell membrane</location>
        <topology evidence="1 6">Multi-pass membrane protein</topology>
    </subcellularLocation>
</comment>
<evidence type="ECO:0000256" key="4">
    <source>
        <dbReference type="ARBA" id="ARBA00022989"/>
    </source>
</evidence>
<dbReference type="AlphaFoldDB" id="A0A3M0MVV6"/>
<dbReference type="Gene3D" id="1.10.3720.10">
    <property type="entry name" value="MetI-like"/>
    <property type="match status" value="1"/>
</dbReference>
<dbReference type="OrthoDB" id="7820570at2"/>
<organism evidence="8 9">
    <name type="scientific">Paracoccus alkanivorans</name>
    <dbReference type="NCBI Taxonomy" id="2116655"/>
    <lineage>
        <taxon>Bacteria</taxon>
        <taxon>Pseudomonadati</taxon>
        <taxon>Pseudomonadota</taxon>
        <taxon>Alphaproteobacteria</taxon>
        <taxon>Rhodobacterales</taxon>
        <taxon>Paracoccaceae</taxon>
        <taxon>Paracoccus</taxon>
    </lineage>
</organism>
<dbReference type="InterPro" id="IPR005769">
    <property type="entry name" value="PhnE/PtxC"/>
</dbReference>
<dbReference type="PROSITE" id="PS50928">
    <property type="entry name" value="ABC_TM1"/>
    <property type="match status" value="1"/>
</dbReference>
<dbReference type="Pfam" id="PF00528">
    <property type="entry name" value="BPD_transp_1"/>
    <property type="match status" value="1"/>
</dbReference>
<dbReference type="EMBL" id="QOKZ01000003">
    <property type="protein sequence ID" value="RMC35457.1"/>
    <property type="molecule type" value="Genomic_DNA"/>
</dbReference>
<evidence type="ECO:0000256" key="2">
    <source>
        <dbReference type="ARBA" id="ARBA00022448"/>
    </source>
</evidence>
<gene>
    <name evidence="8" type="primary">phnE</name>
    <name evidence="8" type="ORF">C9E81_09490</name>
</gene>
<keyword evidence="5 6" id="KW-0472">Membrane</keyword>
<feature type="transmembrane region" description="Helical" evidence="6">
    <location>
        <begin position="355"/>
        <end position="375"/>
    </location>
</feature>
<keyword evidence="3 6" id="KW-0812">Transmembrane</keyword>
<keyword evidence="9" id="KW-1185">Reference proteome</keyword>
<keyword evidence="2 6" id="KW-0813">Transport</keyword>
<evidence type="ECO:0000256" key="3">
    <source>
        <dbReference type="ARBA" id="ARBA00022692"/>
    </source>
</evidence>
<feature type="transmembrane region" description="Helical" evidence="6">
    <location>
        <begin position="382"/>
        <end position="398"/>
    </location>
</feature>
<evidence type="ECO:0000313" key="9">
    <source>
        <dbReference type="Proteomes" id="UP000273516"/>
    </source>
</evidence>
<dbReference type="GO" id="GO:0015416">
    <property type="term" value="F:ABC-type phosphonate transporter activity"/>
    <property type="evidence" value="ECO:0007669"/>
    <property type="project" value="InterPro"/>
</dbReference>
<dbReference type="InterPro" id="IPR000515">
    <property type="entry name" value="MetI-like"/>
</dbReference>
<evidence type="ECO:0000256" key="5">
    <source>
        <dbReference type="ARBA" id="ARBA00023136"/>
    </source>
</evidence>
<comment type="caution">
    <text evidence="8">The sequence shown here is derived from an EMBL/GenBank/DDBJ whole genome shotgun (WGS) entry which is preliminary data.</text>
</comment>
<dbReference type="RefSeq" id="WP_122112081.1">
    <property type="nucleotide sequence ID" value="NZ_QOKZ01000003.1"/>
</dbReference>
<dbReference type="CDD" id="cd06261">
    <property type="entry name" value="TM_PBP2"/>
    <property type="match status" value="1"/>
</dbReference>
<evidence type="ECO:0000259" key="7">
    <source>
        <dbReference type="PROSITE" id="PS50928"/>
    </source>
</evidence>
<feature type="transmembrane region" description="Helical" evidence="6">
    <location>
        <begin position="20"/>
        <end position="39"/>
    </location>
</feature>
<accession>A0A3M0MVV6</accession>
<dbReference type="NCBIfam" id="TIGR01097">
    <property type="entry name" value="PhnE"/>
    <property type="match status" value="1"/>
</dbReference>
<keyword evidence="4 6" id="KW-1133">Transmembrane helix</keyword>
<dbReference type="PANTHER" id="PTHR30043:SF9">
    <property type="entry name" value="PHOSPHONATES TRANSPORT SYSTEM PERMEASE PROTEIN"/>
    <property type="match status" value="1"/>
</dbReference>
<comment type="similarity">
    <text evidence="6">Belongs to the binding-protein-dependent transport system permease family.</text>
</comment>
<evidence type="ECO:0000313" key="8">
    <source>
        <dbReference type="EMBL" id="RMC35457.1"/>
    </source>
</evidence>
<evidence type="ECO:0000256" key="1">
    <source>
        <dbReference type="ARBA" id="ARBA00004651"/>
    </source>
</evidence>
<feature type="transmembrane region" description="Helical" evidence="6">
    <location>
        <begin position="289"/>
        <end position="307"/>
    </location>
</feature>
<protein>
    <submittedName>
        <fullName evidence="8">Phosphonate ABC transporter, permease protein PhnE</fullName>
    </submittedName>
</protein>
<sequence>MMAVLEAHPAHRLIGRKRLFSLAVPAVVLAYLLYVAVAFDIAGLAGRARWDNGAALLQDFWSYKIHVTRNNRTDGGIEASVEGMRNATFSTDNQPDWITVRPDGGREIALPQGNSVTFAGDGLVTLTTAEASYDIRPVSDGIETDIPNPPEGFSVSDKRFSADLPGGARLTVTRSRSEVFRRQPGWELFFFDLSSPFHGRSLTELVGLAVSGERLDPERSNIAGMARDFWRNSIWHHGDVAWAIFETILMAFLGTFGAGLISLPLAFMAASNFAPMRIVRQVFRRFFDFLRGVDALIWTIILSRAFGPGPLTGSLAMLLTETGTFGKLFSEALENIDEKPVEGLRSTGAGPLPRIRWAVIPQIAPVILSQLLYYLESNTRSATIIGAITGGGIGLLLMQAMQTQKDWEHVTYYIVLIVLMVIFMDWLSGRIRARLIRG</sequence>
<dbReference type="Proteomes" id="UP000273516">
    <property type="component" value="Unassembled WGS sequence"/>
</dbReference>
<reference evidence="8 9" key="1">
    <citation type="submission" date="2018-07" db="EMBL/GenBank/DDBJ databases">
        <authorList>
            <person name="Zhang Y."/>
            <person name="Wang L."/>
            <person name="Ma S."/>
        </authorList>
    </citation>
    <scope>NUCLEOTIDE SEQUENCE [LARGE SCALE GENOMIC DNA]</scope>
    <source>
        <strain evidence="8 9">4-2</strain>
    </source>
</reference>
<dbReference type="GO" id="GO:0005886">
    <property type="term" value="C:plasma membrane"/>
    <property type="evidence" value="ECO:0007669"/>
    <property type="project" value="UniProtKB-SubCell"/>
</dbReference>
<dbReference type="PANTHER" id="PTHR30043">
    <property type="entry name" value="PHOSPHONATES TRANSPORT SYSTEM PERMEASE PROTEIN"/>
    <property type="match status" value="1"/>
</dbReference>